<dbReference type="InterPro" id="IPR002798">
    <property type="entry name" value="SpoIIM-like"/>
</dbReference>
<feature type="transmembrane region" description="Helical" evidence="1">
    <location>
        <begin position="106"/>
        <end position="130"/>
    </location>
</feature>
<name>A0A9D1HVF6_9BACT</name>
<protein>
    <submittedName>
        <fullName evidence="2">Stage II sporulation protein M</fullName>
    </submittedName>
</protein>
<dbReference type="PIRSF" id="PIRSF038973">
    <property type="entry name" value="SpoIIM"/>
    <property type="match status" value="1"/>
</dbReference>
<reference evidence="2" key="1">
    <citation type="submission" date="2020-10" db="EMBL/GenBank/DDBJ databases">
        <authorList>
            <person name="Gilroy R."/>
        </authorList>
    </citation>
    <scope>NUCLEOTIDE SEQUENCE</scope>
    <source>
        <strain evidence="2">CHK197-8231</strain>
    </source>
</reference>
<dbReference type="EMBL" id="DVML01000001">
    <property type="protein sequence ID" value="HIU21960.1"/>
    <property type="molecule type" value="Genomic_DNA"/>
</dbReference>
<feature type="transmembrane region" description="Helical" evidence="1">
    <location>
        <begin position="20"/>
        <end position="40"/>
    </location>
</feature>
<accession>A0A9D1HVF6</accession>
<feature type="transmembrane region" description="Helical" evidence="1">
    <location>
        <begin position="177"/>
        <end position="201"/>
    </location>
</feature>
<comment type="caution">
    <text evidence="2">The sequence shown here is derived from an EMBL/GenBank/DDBJ whole genome shotgun (WGS) entry which is preliminary data.</text>
</comment>
<keyword evidence="1" id="KW-0472">Membrane</keyword>
<dbReference type="Proteomes" id="UP000824087">
    <property type="component" value="Unassembled WGS sequence"/>
</dbReference>
<evidence type="ECO:0000313" key="2">
    <source>
        <dbReference type="EMBL" id="HIU21960.1"/>
    </source>
</evidence>
<keyword evidence="1" id="KW-1133">Transmembrane helix</keyword>
<keyword evidence="1" id="KW-0812">Transmembrane</keyword>
<reference evidence="2" key="2">
    <citation type="journal article" date="2021" name="PeerJ">
        <title>Extensive microbial diversity within the chicken gut microbiome revealed by metagenomics and culture.</title>
        <authorList>
            <person name="Gilroy R."/>
            <person name="Ravi A."/>
            <person name="Getino M."/>
            <person name="Pursley I."/>
            <person name="Horton D.L."/>
            <person name="Alikhan N.F."/>
            <person name="Baker D."/>
            <person name="Gharbi K."/>
            <person name="Hall N."/>
            <person name="Watson M."/>
            <person name="Adriaenssens E.M."/>
            <person name="Foster-Nyarko E."/>
            <person name="Jarju S."/>
            <person name="Secka A."/>
            <person name="Antonio M."/>
            <person name="Oren A."/>
            <person name="Chaudhuri R.R."/>
            <person name="La Ragione R."/>
            <person name="Hildebrand F."/>
            <person name="Pallen M.J."/>
        </authorList>
    </citation>
    <scope>NUCLEOTIDE SEQUENCE</scope>
    <source>
        <strain evidence="2">CHK197-8231</strain>
    </source>
</reference>
<dbReference type="InterPro" id="IPR014196">
    <property type="entry name" value="SpoIIM"/>
</dbReference>
<feature type="transmembrane region" description="Helical" evidence="1">
    <location>
        <begin position="136"/>
        <end position="157"/>
    </location>
</feature>
<gene>
    <name evidence="2" type="primary">spoIIM</name>
    <name evidence="2" type="ORF">IAD49_00035</name>
</gene>
<organism evidence="2 3">
    <name type="scientific">Candidatus Fimihabitans intestinipullorum</name>
    <dbReference type="NCBI Taxonomy" id="2840820"/>
    <lineage>
        <taxon>Bacteria</taxon>
        <taxon>Bacillati</taxon>
        <taxon>Mycoplasmatota</taxon>
        <taxon>Mycoplasmatota incertae sedis</taxon>
        <taxon>Candidatus Fimihabitans</taxon>
    </lineage>
</organism>
<proteinExistence type="predicted"/>
<dbReference type="Pfam" id="PF01944">
    <property type="entry name" value="SpoIIM"/>
    <property type="match status" value="1"/>
</dbReference>
<evidence type="ECO:0000256" key="1">
    <source>
        <dbReference type="SAM" id="Phobius"/>
    </source>
</evidence>
<feature type="transmembrane region" description="Helical" evidence="1">
    <location>
        <begin position="79"/>
        <end position="99"/>
    </location>
</feature>
<sequence>MKLGTDKLKNKAGRNKKILYFLLGLFIIGIGFGALLTVMMKVEDQTLVTDYLNQFFTQLKGNDLNYGSAFVQSILSNTLFILGIWLLGVSVIGIPIMIFMYFSKAFILGFTIASMIQNFSWKGIVLALFYTFPHQILGMIVYTILMIYAMTLSMTLIKAFTKKKTLDFKKVINKYLLVLGLCLVCALVMSLSEVFLMPFLMNFVV</sequence>
<dbReference type="NCBIfam" id="TIGR02831">
    <property type="entry name" value="spo_II_M"/>
    <property type="match status" value="1"/>
</dbReference>
<evidence type="ECO:0000313" key="3">
    <source>
        <dbReference type="Proteomes" id="UP000824087"/>
    </source>
</evidence>
<dbReference type="AlphaFoldDB" id="A0A9D1HVF6"/>